<dbReference type="RefSeq" id="WP_189649193.1">
    <property type="nucleotide sequence ID" value="NZ_BMRC01000009.1"/>
</dbReference>
<evidence type="ECO:0000313" key="9">
    <source>
        <dbReference type="EMBL" id="MFB9203750.1"/>
    </source>
</evidence>
<feature type="transmembrane region" description="Helical" evidence="7">
    <location>
        <begin position="123"/>
        <end position="143"/>
    </location>
</feature>
<proteinExistence type="inferred from homology"/>
<keyword evidence="3" id="KW-1003">Cell membrane</keyword>
<name>A0ABV5IIL3_9ACTN</name>
<keyword evidence="2 7" id="KW-0813">Transport</keyword>
<evidence type="ECO:0000256" key="1">
    <source>
        <dbReference type="ARBA" id="ARBA00004651"/>
    </source>
</evidence>
<feature type="transmembrane region" description="Helical" evidence="7">
    <location>
        <begin position="216"/>
        <end position="240"/>
    </location>
</feature>
<evidence type="ECO:0000256" key="5">
    <source>
        <dbReference type="ARBA" id="ARBA00022989"/>
    </source>
</evidence>
<dbReference type="Proteomes" id="UP001589647">
    <property type="component" value="Unassembled WGS sequence"/>
</dbReference>
<keyword evidence="5 7" id="KW-1133">Transmembrane helix</keyword>
<comment type="similarity">
    <text evidence="7">Belongs to the binding-protein-dependent transport system permease family.</text>
</comment>
<feature type="transmembrane region" description="Helical" evidence="7">
    <location>
        <begin position="280"/>
        <end position="300"/>
    </location>
</feature>
<dbReference type="InterPro" id="IPR051393">
    <property type="entry name" value="ABC_transporter_permease"/>
</dbReference>
<feature type="transmembrane region" description="Helical" evidence="7">
    <location>
        <begin position="26"/>
        <end position="45"/>
    </location>
</feature>
<feature type="domain" description="ABC transmembrane type-1" evidence="8">
    <location>
        <begin position="84"/>
        <end position="299"/>
    </location>
</feature>
<keyword evidence="6 7" id="KW-0472">Membrane</keyword>
<evidence type="ECO:0000256" key="2">
    <source>
        <dbReference type="ARBA" id="ARBA00022448"/>
    </source>
</evidence>
<evidence type="ECO:0000256" key="6">
    <source>
        <dbReference type="ARBA" id="ARBA00023136"/>
    </source>
</evidence>
<feature type="transmembrane region" description="Helical" evidence="7">
    <location>
        <begin position="89"/>
        <end position="111"/>
    </location>
</feature>
<reference evidence="9 10" key="1">
    <citation type="submission" date="2024-09" db="EMBL/GenBank/DDBJ databases">
        <authorList>
            <person name="Sun Q."/>
            <person name="Mori K."/>
        </authorList>
    </citation>
    <scope>NUCLEOTIDE SEQUENCE [LARGE SCALE GENOMIC DNA]</scope>
    <source>
        <strain evidence="9 10">CCM 3426</strain>
    </source>
</reference>
<evidence type="ECO:0000313" key="10">
    <source>
        <dbReference type="Proteomes" id="UP001589647"/>
    </source>
</evidence>
<comment type="subcellular location">
    <subcellularLocation>
        <location evidence="1 7">Cell membrane</location>
        <topology evidence="1 7">Multi-pass membrane protein</topology>
    </subcellularLocation>
</comment>
<evidence type="ECO:0000256" key="7">
    <source>
        <dbReference type="RuleBase" id="RU363032"/>
    </source>
</evidence>
<keyword evidence="4 7" id="KW-0812">Transmembrane</keyword>
<dbReference type="SUPFAM" id="SSF161098">
    <property type="entry name" value="MetI-like"/>
    <property type="match status" value="1"/>
</dbReference>
<accession>A0ABV5IIL3</accession>
<dbReference type="PANTHER" id="PTHR30193">
    <property type="entry name" value="ABC TRANSPORTER PERMEASE PROTEIN"/>
    <property type="match status" value="1"/>
</dbReference>
<evidence type="ECO:0000259" key="8">
    <source>
        <dbReference type="PROSITE" id="PS50928"/>
    </source>
</evidence>
<dbReference type="Pfam" id="PF00528">
    <property type="entry name" value="BPD_transp_1"/>
    <property type="match status" value="1"/>
</dbReference>
<dbReference type="InterPro" id="IPR000515">
    <property type="entry name" value="MetI-like"/>
</dbReference>
<dbReference type="PROSITE" id="PS50928">
    <property type="entry name" value="ABC_TM1"/>
    <property type="match status" value="1"/>
</dbReference>
<organism evidence="9 10">
    <name type="scientific">Nonomuraea spiralis</name>
    <dbReference type="NCBI Taxonomy" id="46182"/>
    <lineage>
        <taxon>Bacteria</taxon>
        <taxon>Bacillati</taxon>
        <taxon>Actinomycetota</taxon>
        <taxon>Actinomycetes</taxon>
        <taxon>Streptosporangiales</taxon>
        <taxon>Streptosporangiaceae</taxon>
        <taxon>Nonomuraea</taxon>
    </lineage>
</organism>
<dbReference type="CDD" id="cd06261">
    <property type="entry name" value="TM_PBP2"/>
    <property type="match status" value="1"/>
</dbReference>
<sequence length="310" mass="34233">MVLTEERAAAAKAAAPPGRPARRDWLWGYGLIAPMALGLAVFYLWPIVQTLYLSFTESGVFGGQTWVGLDNFAELLGDDEMIGALRNTLLYSVLVLIGVPLSIVIAALLNVPGLRGLGFYRTLYFLPVVTMPAAVGLTWRYLYNGDFGLINYLLAQVGIDGPYWVSDPDFAIYAVAVVGIWTSLGYNAVLFLAGLQGIPKHYYEAASIDGAGKLRQFFRITLPLLTPTTFFVMVITLINALQVFDLVYLMIDIKSPALAGSRTIVYLFYEQGFVQNSRGYAAAIAVVLLALILLLTAVQFRLQRRWVHYE</sequence>
<dbReference type="Gene3D" id="1.10.3720.10">
    <property type="entry name" value="MetI-like"/>
    <property type="match status" value="1"/>
</dbReference>
<comment type="caution">
    <text evidence="9">The sequence shown here is derived from an EMBL/GenBank/DDBJ whole genome shotgun (WGS) entry which is preliminary data.</text>
</comment>
<gene>
    <name evidence="9" type="ORF">ACFFV7_21345</name>
</gene>
<dbReference type="EMBL" id="JBHMEI010000015">
    <property type="protein sequence ID" value="MFB9203750.1"/>
    <property type="molecule type" value="Genomic_DNA"/>
</dbReference>
<evidence type="ECO:0000256" key="3">
    <source>
        <dbReference type="ARBA" id="ARBA00022475"/>
    </source>
</evidence>
<feature type="transmembrane region" description="Helical" evidence="7">
    <location>
        <begin position="170"/>
        <end position="195"/>
    </location>
</feature>
<protein>
    <submittedName>
        <fullName evidence="9">Carbohydrate ABC transporter permease</fullName>
    </submittedName>
</protein>
<keyword evidence="10" id="KW-1185">Reference proteome</keyword>
<evidence type="ECO:0000256" key="4">
    <source>
        <dbReference type="ARBA" id="ARBA00022692"/>
    </source>
</evidence>
<dbReference type="PANTHER" id="PTHR30193:SF41">
    <property type="entry name" value="DIACETYLCHITOBIOSE UPTAKE SYSTEM PERMEASE PROTEIN NGCF"/>
    <property type="match status" value="1"/>
</dbReference>
<dbReference type="InterPro" id="IPR035906">
    <property type="entry name" value="MetI-like_sf"/>
</dbReference>